<gene>
    <name evidence="3" type="ORF">GH723_14760</name>
</gene>
<reference evidence="3 4" key="1">
    <citation type="submission" date="2019-11" db="EMBL/GenBank/DDBJ databases">
        <authorList>
            <person name="He Y."/>
        </authorList>
    </citation>
    <scope>NUCLEOTIDE SEQUENCE [LARGE SCALE GENOMIC DNA]</scope>
    <source>
        <strain evidence="3 4">SCSIO 58843</strain>
    </source>
</reference>
<feature type="domain" description="D-alanyl-D-alanine carboxypeptidase-like core" evidence="2">
    <location>
        <begin position="38"/>
        <end position="94"/>
    </location>
</feature>
<dbReference type="InterPro" id="IPR009045">
    <property type="entry name" value="Zn_M74/Hedgehog-like"/>
</dbReference>
<dbReference type="Gene3D" id="3.30.1380.10">
    <property type="match status" value="1"/>
</dbReference>
<dbReference type="InterPro" id="IPR003709">
    <property type="entry name" value="VanY-like_core_dom"/>
</dbReference>
<organism evidence="3 4">
    <name type="scientific">Actinomarinicola tropica</name>
    <dbReference type="NCBI Taxonomy" id="2789776"/>
    <lineage>
        <taxon>Bacteria</taxon>
        <taxon>Bacillati</taxon>
        <taxon>Actinomycetota</taxon>
        <taxon>Acidimicrobiia</taxon>
        <taxon>Acidimicrobiales</taxon>
        <taxon>Iamiaceae</taxon>
        <taxon>Actinomarinicola</taxon>
    </lineage>
</organism>
<dbReference type="AlphaFoldDB" id="A0A5Q2RRN6"/>
<evidence type="ECO:0000313" key="4">
    <source>
        <dbReference type="Proteomes" id="UP000334019"/>
    </source>
</evidence>
<dbReference type="KEGG" id="atq:GH723_14760"/>
<sequence>MTGERVVPSLATRWPHPIGETHTQVVPPHWRATEKGLYSQGGLAATPGTSNHGWGLSVDLDLNPASEAWMKANAPRFGFVEDVPREPWHWTYRPAQ</sequence>
<name>A0A5Q2RRN6_9ACTN</name>
<dbReference type="GO" id="GO:0008233">
    <property type="term" value="F:peptidase activity"/>
    <property type="evidence" value="ECO:0007669"/>
    <property type="project" value="InterPro"/>
</dbReference>
<dbReference type="CDD" id="cd14814">
    <property type="entry name" value="Peptidase_M15"/>
    <property type="match status" value="1"/>
</dbReference>
<protein>
    <recommendedName>
        <fullName evidence="2">D-alanyl-D-alanine carboxypeptidase-like core domain-containing protein</fullName>
    </recommendedName>
</protein>
<dbReference type="EMBL" id="CP045851">
    <property type="protein sequence ID" value="QGG97136.1"/>
    <property type="molecule type" value="Genomic_DNA"/>
</dbReference>
<dbReference type="Proteomes" id="UP000334019">
    <property type="component" value="Chromosome"/>
</dbReference>
<evidence type="ECO:0000313" key="3">
    <source>
        <dbReference type="EMBL" id="QGG97136.1"/>
    </source>
</evidence>
<dbReference type="Pfam" id="PF02557">
    <property type="entry name" value="VanY"/>
    <property type="match status" value="1"/>
</dbReference>
<feature type="region of interest" description="Disordered" evidence="1">
    <location>
        <begin position="1"/>
        <end position="24"/>
    </location>
</feature>
<dbReference type="SUPFAM" id="SSF55166">
    <property type="entry name" value="Hedgehog/DD-peptidase"/>
    <property type="match status" value="1"/>
</dbReference>
<dbReference type="GO" id="GO:0006508">
    <property type="term" value="P:proteolysis"/>
    <property type="evidence" value="ECO:0007669"/>
    <property type="project" value="InterPro"/>
</dbReference>
<proteinExistence type="predicted"/>
<accession>A0A5Q2RRN6</accession>
<evidence type="ECO:0000256" key="1">
    <source>
        <dbReference type="SAM" id="MobiDB-lite"/>
    </source>
</evidence>
<keyword evidence="4" id="KW-1185">Reference proteome</keyword>
<evidence type="ECO:0000259" key="2">
    <source>
        <dbReference type="Pfam" id="PF02557"/>
    </source>
</evidence>